<dbReference type="AlphaFoldDB" id="A0A0A2FGK1"/>
<dbReference type="KEGG" id="pcre:NCTC12858_00424"/>
<gene>
    <name evidence="2" type="ORF">NCTC12858_00424</name>
</gene>
<proteinExistence type="predicted"/>
<evidence type="ECO:0000313" key="2">
    <source>
        <dbReference type="EMBL" id="SQH72600.1"/>
    </source>
</evidence>
<dbReference type="RefSeq" id="WP_036888089.1">
    <property type="nucleotide sequence ID" value="NZ_JQJB01000006.1"/>
</dbReference>
<accession>A0A0A2FGK1</accession>
<dbReference type="PROSITE" id="PS51257">
    <property type="entry name" value="PROKAR_LIPOPROTEIN"/>
    <property type="match status" value="1"/>
</dbReference>
<reference evidence="2 3" key="1">
    <citation type="submission" date="2018-06" db="EMBL/GenBank/DDBJ databases">
        <authorList>
            <consortium name="Pathogen Informatics"/>
            <person name="Doyle S."/>
        </authorList>
    </citation>
    <scope>NUCLEOTIDE SEQUENCE [LARGE SCALE GENOMIC DNA]</scope>
    <source>
        <strain evidence="2 3">NCTC12858</strain>
    </source>
</reference>
<dbReference type="eggNOG" id="ENOG502ZAWV">
    <property type="taxonomic scope" value="Bacteria"/>
</dbReference>
<feature type="domain" description="DUF6562" evidence="1">
    <location>
        <begin position="75"/>
        <end position="203"/>
    </location>
</feature>
<dbReference type="InterPro" id="IPR046692">
    <property type="entry name" value="DUF6562"/>
</dbReference>
<evidence type="ECO:0000313" key="3">
    <source>
        <dbReference type="Proteomes" id="UP000249300"/>
    </source>
</evidence>
<name>A0A0A2FGK1_9PORP</name>
<sequence length="345" mass="38982">MKQRIITGIALLSLLFLGSCESKQDIMEELDKNTQIVDVNLSVKSPEEELQQMRSALLGDSSNSSLGGIINVDLKTQYDLRYQIAIYKINTDGSVTQVIAPILKVEDTAKTVNFNLRLTLNHSYKAVLWVDFVPQGKEADYHYNTQHFPNISFSQPNNREILNDESRDAYYAVQEFTVGTKGIVEQIVLKRPFAKLRIVTTDWNSSTPNVDRVAITYHGCKRFTGINLLTEEGESIDLPENAGETYKGSLSKTQKEYAQGYDLSANNRTLAIEYLMIPNQGQIPIRLTFESFEGDTSIAKHILTGNIPIQRNWLTTITGNLLSKNKRKALYEYSLQEVFPNALQE</sequence>
<organism evidence="2 3">
    <name type="scientific">Porphyromonas crevioricanis</name>
    <dbReference type="NCBI Taxonomy" id="393921"/>
    <lineage>
        <taxon>Bacteria</taxon>
        <taxon>Pseudomonadati</taxon>
        <taxon>Bacteroidota</taxon>
        <taxon>Bacteroidia</taxon>
        <taxon>Bacteroidales</taxon>
        <taxon>Porphyromonadaceae</taxon>
        <taxon>Porphyromonas</taxon>
    </lineage>
</organism>
<dbReference type="EMBL" id="LS483447">
    <property type="protein sequence ID" value="SQH72600.1"/>
    <property type="molecule type" value="Genomic_DNA"/>
</dbReference>
<dbReference type="OrthoDB" id="1100682at2"/>
<dbReference type="STRING" id="393921.HQ45_05230"/>
<dbReference type="Proteomes" id="UP000249300">
    <property type="component" value="Chromosome 1"/>
</dbReference>
<evidence type="ECO:0000259" key="1">
    <source>
        <dbReference type="Pfam" id="PF20200"/>
    </source>
</evidence>
<dbReference type="Pfam" id="PF20200">
    <property type="entry name" value="DUF6562"/>
    <property type="match status" value="1"/>
</dbReference>
<keyword evidence="3" id="KW-1185">Reference proteome</keyword>
<protein>
    <recommendedName>
        <fullName evidence="1">DUF6562 domain-containing protein</fullName>
    </recommendedName>
</protein>